<dbReference type="Pfam" id="PF01204">
    <property type="entry name" value="Trehalase"/>
    <property type="match status" value="1"/>
</dbReference>
<dbReference type="SUPFAM" id="SSF48208">
    <property type="entry name" value="Six-hairpin glycosidases"/>
    <property type="match status" value="1"/>
</dbReference>
<organism evidence="8 9">
    <name type="scientific">Clytia hemisphaerica</name>
    <dbReference type="NCBI Taxonomy" id="252671"/>
    <lineage>
        <taxon>Eukaryota</taxon>
        <taxon>Metazoa</taxon>
        <taxon>Cnidaria</taxon>
        <taxon>Hydrozoa</taxon>
        <taxon>Hydroidolina</taxon>
        <taxon>Leptothecata</taxon>
        <taxon>Obeliida</taxon>
        <taxon>Clytiidae</taxon>
        <taxon>Clytia</taxon>
    </lineage>
</organism>
<comment type="similarity">
    <text evidence="2 7">Belongs to the glycosyl hydrolase 37 family.</text>
</comment>
<proteinExistence type="inferred from homology"/>
<evidence type="ECO:0000256" key="7">
    <source>
        <dbReference type="RuleBase" id="RU361180"/>
    </source>
</evidence>
<dbReference type="PRINTS" id="PR00744">
    <property type="entry name" value="GLHYDRLASE37"/>
</dbReference>
<dbReference type="Proteomes" id="UP000594262">
    <property type="component" value="Unplaced"/>
</dbReference>
<dbReference type="PANTHER" id="PTHR23403:SF1">
    <property type="entry name" value="TREHALASE"/>
    <property type="match status" value="1"/>
</dbReference>
<dbReference type="OrthoDB" id="3542292at2759"/>
<evidence type="ECO:0000256" key="4">
    <source>
        <dbReference type="ARBA" id="ARBA00019905"/>
    </source>
</evidence>
<dbReference type="InterPro" id="IPR012341">
    <property type="entry name" value="6hp_glycosidase-like_sf"/>
</dbReference>
<dbReference type="Gene3D" id="1.50.10.10">
    <property type="match status" value="1"/>
</dbReference>
<dbReference type="RefSeq" id="XP_066916782.1">
    <property type="nucleotide sequence ID" value="XM_067060681.1"/>
</dbReference>
<reference evidence="8" key="1">
    <citation type="submission" date="2021-01" db="UniProtKB">
        <authorList>
            <consortium name="EnsemblMetazoa"/>
        </authorList>
    </citation>
    <scope>IDENTIFICATION</scope>
</reference>
<keyword evidence="6 7" id="KW-0326">Glycosidase</keyword>
<evidence type="ECO:0000256" key="3">
    <source>
        <dbReference type="ARBA" id="ARBA00012757"/>
    </source>
</evidence>
<evidence type="ECO:0000313" key="8">
    <source>
        <dbReference type="EnsemblMetazoa" id="CLYHEMP009712.1"/>
    </source>
</evidence>
<dbReference type="GeneID" id="136803953"/>
<name>A0A7M5VFG6_9CNID</name>
<evidence type="ECO:0000256" key="2">
    <source>
        <dbReference type="ARBA" id="ARBA00005615"/>
    </source>
</evidence>
<comment type="catalytic activity">
    <reaction evidence="1 7">
        <text>alpha,alpha-trehalose + H2O = alpha-D-glucose + beta-D-glucose</text>
        <dbReference type="Rhea" id="RHEA:32675"/>
        <dbReference type="ChEBI" id="CHEBI:15377"/>
        <dbReference type="ChEBI" id="CHEBI:15903"/>
        <dbReference type="ChEBI" id="CHEBI:16551"/>
        <dbReference type="ChEBI" id="CHEBI:17925"/>
        <dbReference type="EC" id="3.2.1.28"/>
    </reaction>
</comment>
<dbReference type="EnsemblMetazoa" id="CLYHEMT009712.1">
    <property type="protein sequence ID" value="CLYHEMP009712.1"/>
    <property type="gene ID" value="CLYHEMG009712"/>
</dbReference>
<evidence type="ECO:0000256" key="1">
    <source>
        <dbReference type="ARBA" id="ARBA00001576"/>
    </source>
</evidence>
<dbReference type="EC" id="3.2.1.28" evidence="3 7"/>
<dbReference type="GO" id="GO:0004555">
    <property type="term" value="F:alpha,alpha-trehalase activity"/>
    <property type="evidence" value="ECO:0007669"/>
    <property type="project" value="UniProtKB-EC"/>
</dbReference>
<dbReference type="PROSITE" id="PS00927">
    <property type="entry name" value="TREHALASE_1"/>
    <property type="match status" value="1"/>
</dbReference>
<dbReference type="RefSeq" id="XP_066916781.1">
    <property type="nucleotide sequence ID" value="XM_067060680.1"/>
</dbReference>
<dbReference type="PANTHER" id="PTHR23403">
    <property type="entry name" value="TREHALASE"/>
    <property type="match status" value="1"/>
</dbReference>
<dbReference type="PROSITE" id="PS00928">
    <property type="entry name" value="TREHALASE_2"/>
    <property type="match status" value="1"/>
</dbReference>
<protein>
    <recommendedName>
        <fullName evidence="4 7">Trehalase</fullName>
        <ecNumber evidence="3 7">3.2.1.28</ecNumber>
    </recommendedName>
    <alternativeName>
        <fullName evidence="7">Alpha-trehalose glucohydrolase</fullName>
    </alternativeName>
</protein>
<keyword evidence="9" id="KW-1185">Reference proteome</keyword>
<dbReference type="InterPro" id="IPR001661">
    <property type="entry name" value="Glyco_hydro_37"/>
</dbReference>
<dbReference type="GO" id="GO:0005993">
    <property type="term" value="P:trehalose catabolic process"/>
    <property type="evidence" value="ECO:0007669"/>
    <property type="project" value="TreeGrafter"/>
</dbReference>
<sequence>MLKVNKLSTSTTSALTMVIKKALESFYLSAEVLEKIRQSGLYHDSKTFVDMPLKVDYSAKLQKKILECTDPKDLLKILHRYFEQPGVNELMKVNLEIDSHPEPKFISNIKDPEYKSWAMHLCKIWSKLVRRVNPELLNRQDNHSLIYLEKPFVIPGGRFREVYYWDTYWSILGLLHSEMFDIVKGILENLLSLVERYGFVPNGGRKYYENRSQPPFLTLMVKAYYDVTKDIDFAKSSLPTLMKEHDFWMEQRSVLIEYNNKLYTMNRYNVSTDQPRPESFKEDLETMEKAGHHNDKSKQTEIYSNLASAAESGWDFSSRWLKESHKLETIVTRDIVPVDLNSVLCAVEFTLSDLHQIVATGDYASQKYSKMANKRLSGIDELFWNEQHGLWCDFDLPKNEILSEYYASVFFPIWIFSTYAAQPSANLGRAFEKVKSLGVLNYCGGLPTSLIESGQQWDFPNVWPPLQHIAVESLDPRTNQMSSSEQQEAGKNLAKQFIENAYISWKTTGHMYEKYDVREYGKAGHGGEYDVQEGFGWTNGVILDFLSKYGHELSAPKINTGKE</sequence>
<evidence type="ECO:0000256" key="5">
    <source>
        <dbReference type="ARBA" id="ARBA00022801"/>
    </source>
</evidence>
<evidence type="ECO:0000313" key="9">
    <source>
        <dbReference type="Proteomes" id="UP000594262"/>
    </source>
</evidence>
<dbReference type="InterPro" id="IPR008928">
    <property type="entry name" value="6-hairpin_glycosidase_sf"/>
</dbReference>
<evidence type="ECO:0000256" key="6">
    <source>
        <dbReference type="ARBA" id="ARBA00023295"/>
    </source>
</evidence>
<dbReference type="InterPro" id="IPR018232">
    <property type="entry name" value="Glyco_hydro_37_CS"/>
</dbReference>
<dbReference type="AlphaFoldDB" id="A0A7M5VFG6"/>
<accession>A0A7M5VFG6</accession>
<keyword evidence="5 7" id="KW-0378">Hydrolase</keyword>